<feature type="region of interest" description="Disordered" evidence="2">
    <location>
        <begin position="652"/>
        <end position="672"/>
    </location>
</feature>
<dbReference type="InterPro" id="IPR053230">
    <property type="entry name" value="Trans_reg_galc"/>
</dbReference>
<evidence type="ECO:0000256" key="1">
    <source>
        <dbReference type="ARBA" id="ARBA00023242"/>
    </source>
</evidence>
<feature type="compositionally biased region" description="Basic and acidic residues" evidence="2">
    <location>
        <begin position="99"/>
        <end position="108"/>
    </location>
</feature>
<protein>
    <recommendedName>
        <fullName evidence="3">Xylanolytic transcriptional activator regulatory domain-containing protein</fullName>
    </recommendedName>
</protein>
<dbReference type="SMART" id="SM00906">
    <property type="entry name" value="Fungal_trans"/>
    <property type="match status" value="1"/>
</dbReference>
<accession>A0ABR3QGS4</accession>
<dbReference type="Pfam" id="PF04082">
    <property type="entry name" value="Fungal_trans"/>
    <property type="match status" value="1"/>
</dbReference>
<dbReference type="CDD" id="cd12148">
    <property type="entry name" value="fungal_TF_MHR"/>
    <property type="match status" value="1"/>
</dbReference>
<name>A0ABR3QGS4_9PLEO</name>
<dbReference type="EMBL" id="JAKJXO020000029">
    <property type="protein sequence ID" value="KAL1591331.1"/>
    <property type="molecule type" value="Genomic_DNA"/>
</dbReference>
<reference evidence="4 5" key="1">
    <citation type="submission" date="2024-02" db="EMBL/GenBank/DDBJ databases">
        <title>De novo assembly and annotation of 12 fungi associated with fruit tree decline syndrome in Ontario, Canada.</title>
        <authorList>
            <person name="Sulman M."/>
            <person name="Ellouze W."/>
            <person name="Ilyukhin E."/>
        </authorList>
    </citation>
    <scope>NUCLEOTIDE SEQUENCE [LARGE SCALE GENOMIC DNA]</scope>
    <source>
        <strain evidence="4 5">M42-189</strain>
    </source>
</reference>
<dbReference type="Proteomes" id="UP001521785">
    <property type="component" value="Unassembled WGS sequence"/>
</dbReference>
<sequence length="732" mass="81841">MIDLLRDLHVFVPEAKKRQIDDLLGRVVPDVSTTAPTLGLRESPDVRETLGENSVSAEVGSNDETDMIDEDLLENQDSLATGFVGKSSEVQWLRRLQRETEVQEHDPSVEDGPYGPPGNSSEALHGRREAFDRRRQQQPKAPEPVHTSTFYLDLEPIEVDFSTSQYELPSMASAQTLVDSYMNTVQDTFPILSKSEFTSEVYQYYASVSQGTPSIPPQTWLAILNLVFAIGAKHGQLLQTNWLGDGHNHIVYQSRAQMLGISGPALVSHPDPMHVQLTALLAFYLFSVGRANRAWVVMGTALRYAHALGLHVRNEDPTASVNKKETLVHIWWALYTLEVKLSSVVGRPSFASKDFCSVPFPLPVNMEQLVDEKLASQLYEQFRAAGMHLDSIETKPATFEPANAGSFLKAIVQISIITQRTMVELYPVRVVTRSWKEMRFVIASCREQLELWSSSLPLAFHFTQPSVGVTRFPRERFILNFYYLGTKILVTRPCLCRLDARISNQTKASDDVSKKMARDCVDAAKAMADILPDQVDLHFLFQACPWWSIVHYLMQALTVLLLEMSYGTVHFPKDGQEIMPSTKKLLRWLRAMKKNDPLAQRAYTIAFELVQRVASQSHVDIADLLGEELASRAAAQASGFDDPFMRSGHVKGYPNSMGEPSVREEQHGSGGHGMHPAMFAAPTEEHYPWPPFANTPGTHFSNPPFSGVSYGNIFTTVYHEQDAGPSNDDTLG</sequence>
<organism evidence="4 5">
    <name type="scientific">Paraconiothyrium brasiliense</name>
    <dbReference type="NCBI Taxonomy" id="300254"/>
    <lineage>
        <taxon>Eukaryota</taxon>
        <taxon>Fungi</taxon>
        <taxon>Dikarya</taxon>
        <taxon>Ascomycota</taxon>
        <taxon>Pezizomycotina</taxon>
        <taxon>Dothideomycetes</taxon>
        <taxon>Pleosporomycetidae</taxon>
        <taxon>Pleosporales</taxon>
        <taxon>Massarineae</taxon>
        <taxon>Didymosphaeriaceae</taxon>
        <taxon>Paraconiothyrium</taxon>
    </lineage>
</organism>
<keyword evidence="1" id="KW-0539">Nucleus</keyword>
<evidence type="ECO:0000313" key="4">
    <source>
        <dbReference type="EMBL" id="KAL1591331.1"/>
    </source>
</evidence>
<feature type="domain" description="Xylanolytic transcriptional activator regulatory" evidence="3">
    <location>
        <begin position="294"/>
        <end position="367"/>
    </location>
</feature>
<dbReference type="InterPro" id="IPR007219">
    <property type="entry name" value="XnlR_reg_dom"/>
</dbReference>
<proteinExistence type="predicted"/>
<evidence type="ECO:0000313" key="5">
    <source>
        <dbReference type="Proteomes" id="UP001521785"/>
    </source>
</evidence>
<evidence type="ECO:0000259" key="3">
    <source>
        <dbReference type="SMART" id="SM00906"/>
    </source>
</evidence>
<gene>
    <name evidence="4" type="ORF">SLS60_012075</name>
</gene>
<dbReference type="PANTHER" id="PTHR47654">
    <property type="entry name" value="ZN(II)2CYS6 TRANSCRIPTION FACTOR (EUROFUNG)-RELATED"/>
    <property type="match status" value="1"/>
</dbReference>
<evidence type="ECO:0000256" key="2">
    <source>
        <dbReference type="SAM" id="MobiDB-lite"/>
    </source>
</evidence>
<feature type="region of interest" description="Disordered" evidence="2">
    <location>
        <begin position="99"/>
        <end position="124"/>
    </location>
</feature>
<keyword evidence="5" id="KW-1185">Reference proteome</keyword>
<comment type="caution">
    <text evidence="4">The sequence shown here is derived from an EMBL/GenBank/DDBJ whole genome shotgun (WGS) entry which is preliminary data.</text>
</comment>
<dbReference type="PANTHER" id="PTHR47654:SF5">
    <property type="entry name" value="TRANSCRIPTION FACTOR DOMAIN-CONTAINING PROTEIN"/>
    <property type="match status" value="1"/>
</dbReference>